<reference evidence="1" key="1">
    <citation type="submission" date="2017-05" db="UniProtKB">
        <authorList>
            <consortium name="EnsemblMetazoa"/>
        </authorList>
    </citation>
    <scope>IDENTIFICATION</scope>
</reference>
<organism evidence="1">
    <name type="scientific">Amphimedon queenslandica</name>
    <name type="common">Sponge</name>
    <dbReference type="NCBI Taxonomy" id="400682"/>
    <lineage>
        <taxon>Eukaryota</taxon>
        <taxon>Metazoa</taxon>
        <taxon>Porifera</taxon>
        <taxon>Demospongiae</taxon>
        <taxon>Heteroscleromorpha</taxon>
        <taxon>Haplosclerida</taxon>
        <taxon>Niphatidae</taxon>
        <taxon>Amphimedon</taxon>
    </lineage>
</organism>
<protein>
    <submittedName>
        <fullName evidence="1">Uncharacterized protein</fullName>
    </submittedName>
</protein>
<proteinExistence type="predicted"/>
<dbReference type="EnsemblMetazoa" id="Aqu2.1.24930_001">
    <property type="protein sequence ID" value="Aqu2.1.24930_001"/>
    <property type="gene ID" value="Aqu2.1.24930"/>
</dbReference>
<name>A0A1X7UBR0_AMPQE</name>
<evidence type="ECO:0000313" key="1">
    <source>
        <dbReference type="EnsemblMetazoa" id="Aqu2.1.24930_001"/>
    </source>
</evidence>
<dbReference type="InParanoid" id="A0A1X7UBR0"/>
<sequence length="81" mass="9066">MDLDLNVIVIGEVSHDKPDDRFYQLLGAMLRVYLETGLLSCGMCNAHFHRRFGKPSKAPEVQPDDAVSISIGKLTKEVHEL</sequence>
<dbReference type="AlphaFoldDB" id="A0A1X7UBR0"/>
<accession>A0A1X7UBR0</accession>